<accession>A0A0B7AZC7</accession>
<proteinExistence type="predicted"/>
<gene>
    <name evidence="1" type="primary">ORF152149</name>
    <name evidence="2" type="synonym">ORF152171</name>
    <name evidence="3" type="synonym">ORF152204</name>
</gene>
<evidence type="ECO:0000313" key="1">
    <source>
        <dbReference type="EMBL" id="CEK86143.1"/>
    </source>
</evidence>
<name>A0A0B7AZC7_9EUPU</name>
<organism evidence="1">
    <name type="scientific">Arion vulgaris</name>
    <dbReference type="NCBI Taxonomy" id="1028688"/>
    <lineage>
        <taxon>Eukaryota</taxon>
        <taxon>Metazoa</taxon>
        <taxon>Spiralia</taxon>
        <taxon>Lophotrochozoa</taxon>
        <taxon>Mollusca</taxon>
        <taxon>Gastropoda</taxon>
        <taxon>Heterobranchia</taxon>
        <taxon>Euthyneura</taxon>
        <taxon>Panpulmonata</taxon>
        <taxon>Eupulmonata</taxon>
        <taxon>Stylommatophora</taxon>
        <taxon>Helicina</taxon>
        <taxon>Arionoidea</taxon>
        <taxon>Arionidae</taxon>
        <taxon>Arion</taxon>
    </lineage>
</organism>
<sequence>MLCLTRSQLCEACYGTDDLLIACGSQPFKSSFDTFNLVMTCRLDCETSSDTDEIVTALAIS</sequence>
<dbReference type="EMBL" id="HACG01039285">
    <property type="protein sequence ID" value="CEK86150.1"/>
    <property type="molecule type" value="Transcribed_RNA"/>
</dbReference>
<dbReference type="EMBL" id="HACG01039281">
    <property type="protein sequence ID" value="CEK86146.1"/>
    <property type="molecule type" value="Transcribed_RNA"/>
</dbReference>
<reference evidence="1" key="1">
    <citation type="submission" date="2014-12" db="EMBL/GenBank/DDBJ databases">
        <title>Insight into the proteome of Arion vulgaris.</title>
        <authorList>
            <person name="Aradska J."/>
            <person name="Bulat T."/>
            <person name="Smidak R."/>
            <person name="Sarate P."/>
            <person name="Gangsoo J."/>
            <person name="Sialana F."/>
            <person name="Bilban M."/>
            <person name="Lubec G."/>
        </authorList>
    </citation>
    <scope>NUCLEOTIDE SEQUENCE</scope>
    <source>
        <tissue evidence="1">Skin</tissue>
    </source>
</reference>
<evidence type="ECO:0000313" key="3">
    <source>
        <dbReference type="EMBL" id="CEK86150.1"/>
    </source>
</evidence>
<dbReference type="AlphaFoldDB" id="A0A0B7AZC7"/>
<dbReference type="EMBL" id="HACG01039278">
    <property type="protein sequence ID" value="CEK86143.1"/>
    <property type="molecule type" value="Transcribed_RNA"/>
</dbReference>
<protein>
    <submittedName>
        <fullName evidence="1">Uncharacterized protein</fullName>
    </submittedName>
</protein>
<evidence type="ECO:0000313" key="2">
    <source>
        <dbReference type="EMBL" id="CEK86146.1"/>
    </source>
</evidence>